<comment type="caution">
    <text evidence="1">The sequence shown here is derived from an EMBL/GenBank/DDBJ whole genome shotgun (WGS) entry which is preliminary data.</text>
</comment>
<accession>A0ABQ5ZI48</accession>
<dbReference type="PIRSF" id="PIRSF029730">
    <property type="entry name" value="UCP029730"/>
    <property type="match status" value="1"/>
</dbReference>
<dbReference type="InterPro" id="IPR011227">
    <property type="entry name" value="UCP029730"/>
</dbReference>
<evidence type="ECO:0000313" key="2">
    <source>
        <dbReference type="Proteomes" id="UP001156702"/>
    </source>
</evidence>
<dbReference type="EMBL" id="BSOP01000018">
    <property type="protein sequence ID" value="GLR51372.1"/>
    <property type="molecule type" value="Genomic_DNA"/>
</dbReference>
<dbReference type="InterPro" id="IPR007709">
    <property type="entry name" value="N-FG_amidohydro"/>
</dbReference>
<keyword evidence="2" id="KW-1185">Reference proteome</keyword>
<dbReference type="SUPFAM" id="SSF53187">
    <property type="entry name" value="Zn-dependent exopeptidases"/>
    <property type="match status" value="1"/>
</dbReference>
<dbReference type="Pfam" id="PF05013">
    <property type="entry name" value="FGase"/>
    <property type="match status" value="1"/>
</dbReference>
<reference evidence="2" key="1">
    <citation type="journal article" date="2019" name="Int. J. Syst. Evol. Microbiol.">
        <title>The Global Catalogue of Microorganisms (GCM) 10K type strain sequencing project: providing services to taxonomists for standard genome sequencing and annotation.</title>
        <authorList>
            <consortium name="The Broad Institute Genomics Platform"/>
            <consortium name="The Broad Institute Genome Sequencing Center for Infectious Disease"/>
            <person name="Wu L."/>
            <person name="Ma J."/>
        </authorList>
    </citation>
    <scope>NUCLEOTIDE SEQUENCE [LARGE SCALE GENOMIC DNA]</scope>
    <source>
        <strain evidence="2">NBRC 102122</strain>
    </source>
</reference>
<proteinExistence type="predicted"/>
<evidence type="ECO:0000313" key="1">
    <source>
        <dbReference type="EMBL" id="GLR51372.1"/>
    </source>
</evidence>
<gene>
    <name evidence="1" type="ORF">GCM10007923_25800</name>
</gene>
<dbReference type="Gene3D" id="3.40.630.40">
    <property type="entry name" value="Zn-dependent exopeptidases"/>
    <property type="match status" value="1"/>
</dbReference>
<dbReference type="Proteomes" id="UP001156702">
    <property type="component" value="Unassembled WGS sequence"/>
</dbReference>
<name>A0ABQ5ZI48_9HYPH</name>
<organism evidence="1 2">
    <name type="scientific">Shinella yambaruensis</name>
    <dbReference type="NCBI Taxonomy" id="415996"/>
    <lineage>
        <taxon>Bacteria</taxon>
        <taxon>Pseudomonadati</taxon>
        <taxon>Pseudomonadota</taxon>
        <taxon>Alphaproteobacteria</taxon>
        <taxon>Hyphomicrobiales</taxon>
        <taxon>Rhizobiaceae</taxon>
        <taxon>Shinella</taxon>
    </lineage>
</organism>
<protein>
    <submittedName>
        <fullName evidence="1">N-formylglutamate amidohydrolase</fullName>
    </submittedName>
</protein>
<sequence>MSDAHSAKGMQDHAPFEIIDGDLGLGLVILADHATNRLPERYGRLGLPESAFQRHIAYDIGVEGLVRGLHARLNAPVVMSRFSRLLIDPNRGEDDPTLVMRISDGAIVPGNHPIAPEEWQYRLETFHRPYHDAVSRTIGAVADRTGKAPLVLSMHSFTPAWKGVARPWQVTVLWDSDPRAVRPLLAELEAPGDVVVGDNEPYDGALRGDTMFRHCMKPGIPHALIEIRQDEIGDAAGIARWVERLAPIFARLNADETLHTYTVFPSRTGPY</sequence>